<reference evidence="1 2" key="1">
    <citation type="journal article" date="2013" name="BMC Genomics">
        <title>Genome sequencing and comparative genomics of honey bee microsporidia, Nosema apis reveal novel insights into host-parasite interactions.</title>
        <authorList>
            <person name="Chen Yp."/>
            <person name="Pettis J.S."/>
            <person name="Zhao Y."/>
            <person name="Liu X."/>
            <person name="Tallon L.J."/>
            <person name="Sadzewicz L.D."/>
            <person name="Li R."/>
            <person name="Zheng H."/>
            <person name="Huang S."/>
            <person name="Zhang X."/>
            <person name="Hamilton M.C."/>
            <person name="Pernal S.F."/>
            <person name="Melathopoulos A.P."/>
            <person name="Yan X."/>
            <person name="Evans J.D."/>
        </authorList>
    </citation>
    <scope>NUCLEOTIDE SEQUENCE [LARGE SCALE GENOMIC DNA]</scope>
    <source>
        <strain evidence="1 2">BRL 01</strain>
    </source>
</reference>
<dbReference type="Proteomes" id="UP000053780">
    <property type="component" value="Unassembled WGS sequence"/>
</dbReference>
<name>T0MJU0_9MICR</name>
<dbReference type="EMBL" id="KE647164">
    <property type="protein sequence ID" value="EQB61240.1"/>
    <property type="molecule type" value="Genomic_DNA"/>
</dbReference>
<keyword evidence="2" id="KW-1185">Reference proteome</keyword>
<dbReference type="VEuPathDB" id="MicrosporidiaDB:NAPIS_ORF01221"/>
<dbReference type="HOGENOM" id="CLU_842235_0_0_1"/>
<accession>T0MJU0</accession>
<sequence length="330" mass="39065">MLETRSIPRQSSSIKEISDKILNKLKCILNEEFKIHYSEFKTNIKNNLESSNTEKNQFVDILIDNVCIPIEEIWQKYNSELSNCIEMAFDEFDKRLVLIKKIYNEDKYQNEKTEGEFSIFLQKNKVQNCKSSNKNKINNINDENTKNLTNINLQSVTMENTTNETLNINNEEQVLKNTTQQNYPNIEAEKSVSFEIEDNFKLKNITLQSEKSSNLNVKSEQSFVNTENKNLLTINEKFYQFLEKGMFIAIEDSQCKMYYVLQGFKEHLLKHVQNNSEIILYELKYTIFRNNETLYYNARRYLSDINKKIRHCISKIIDDVKKELLDNLIN</sequence>
<dbReference type="AlphaFoldDB" id="T0MJU0"/>
<evidence type="ECO:0000313" key="1">
    <source>
        <dbReference type="EMBL" id="EQB61240.1"/>
    </source>
</evidence>
<organism evidence="1 2">
    <name type="scientific">Vairimorpha apis BRL 01</name>
    <dbReference type="NCBI Taxonomy" id="1037528"/>
    <lineage>
        <taxon>Eukaryota</taxon>
        <taxon>Fungi</taxon>
        <taxon>Fungi incertae sedis</taxon>
        <taxon>Microsporidia</taxon>
        <taxon>Nosematidae</taxon>
        <taxon>Vairimorpha</taxon>
    </lineage>
</organism>
<protein>
    <submittedName>
        <fullName evidence="1">Uncharacterized protein</fullName>
    </submittedName>
</protein>
<gene>
    <name evidence="1" type="ORF">NAPIS_ORF01221</name>
</gene>
<proteinExistence type="predicted"/>
<evidence type="ECO:0000313" key="2">
    <source>
        <dbReference type="Proteomes" id="UP000053780"/>
    </source>
</evidence>